<dbReference type="InterPro" id="IPR013162">
    <property type="entry name" value="CD80_C2-set"/>
</dbReference>
<comment type="caution">
    <text evidence="6">The sequence shown here is derived from an EMBL/GenBank/DDBJ whole genome shotgun (WGS) entry which is preliminary data.</text>
</comment>
<gene>
    <name evidence="6" type="ORF">PBY51_003031</name>
</gene>
<keyword evidence="4" id="KW-0812">Transmembrane</keyword>
<keyword evidence="4" id="KW-1133">Transmembrane helix</keyword>
<evidence type="ECO:0000256" key="3">
    <source>
        <dbReference type="ARBA" id="ARBA00023157"/>
    </source>
</evidence>
<dbReference type="AlphaFoldDB" id="A0AAN8AL27"/>
<feature type="domain" description="Immunoglobulin" evidence="5">
    <location>
        <begin position="157"/>
        <end position="246"/>
    </location>
</feature>
<accession>A0AAN8AL27</accession>
<dbReference type="GO" id="GO:0016020">
    <property type="term" value="C:membrane"/>
    <property type="evidence" value="ECO:0007669"/>
    <property type="project" value="UniProtKB-SubCell"/>
</dbReference>
<feature type="domain" description="Immunoglobulin" evidence="5">
    <location>
        <begin position="53"/>
        <end position="148"/>
    </location>
</feature>
<evidence type="ECO:0000256" key="1">
    <source>
        <dbReference type="ARBA" id="ARBA00004370"/>
    </source>
</evidence>
<organism evidence="6 7">
    <name type="scientific">Eleginops maclovinus</name>
    <name type="common">Patagonian blennie</name>
    <name type="synonym">Eleginus maclovinus</name>
    <dbReference type="NCBI Taxonomy" id="56733"/>
    <lineage>
        <taxon>Eukaryota</taxon>
        <taxon>Metazoa</taxon>
        <taxon>Chordata</taxon>
        <taxon>Craniata</taxon>
        <taxon>Vertebrata</taxon>
        <taxon>Euteleostomi</taxon>
        <taxon>Actinopterygii</taxon>
        <taxon>Neopterygii</taxon>
        <taxon>Teleostei</taxon>
        <taxon>Neoteleostei</taxon>
        <taxon>Acanthomorphata</taxon>
        <taxon>Eupercaria</taxon>
        <taxon>Perciformes</taxon>
        <taxon>Notothenioidei</taxon>
        <taxon>Eleginopidae</taxon>
        <taxon>Eleginops</taxon>
    </lineage>
</organism>
<protein>
    <recommendedName>
        <fullName evidence="5">Immunoglobulin domain-containing protein</fullName>
    </recommendedName>
</protein>
<dbReference type="PANTHER" id="PTHR44991">
    <property type="entry name" value="IMMUNOGLOBULIN SUPERFAMILY MEMBER 5"/>
    <property type="match status" value="1"/>
</dbReference>
<evidence type="ECO:0000313" key="6">
    <source>
        <dbReference type="EMBL" id="KAK5858923.1"/>
    </source>
</evidence>
<comment type="subcellular location">
    <subcellularLocation>
        <location evidence="1">Membrane</location>
    </subcellularLocation>
</comment>
<reference evidence="6 7" key="2">
    <citation type="journal article" date="2023" name="Mol. Biol. Evol.">
        <title>Genomics of Secondarily Temperate Adaptation in the Only Non-Antarctic Icefish.</title>
        <authorList>
            <person name="Rivera-Colon A.G."/>
            <person name="Rayamajhi N."/>
            <person name="Minhas B.F."/>
            <person name="Madrigal G."/>
            <person name="Bilyk K.T."/>
            <person name="Yoon V."/>
            <person name="Hune M."/>
            <person name="Gregory S."/>
            <person name="Cheng C.H.C."/>
            <person name="Catchen J.M."/>
        </authorList>
    </citation>
    <scope>NUCLEOTIDE SEQUENCE [LARGE SCALE GENOMIC DNA]</scope>
    <source>
        <strain evidence="6">JMC-PN-2008</strain>
    </source>
</reference>
<evidence type="ECO:0000256" key="2">
    <source>
        <dbReference type="ARBA" id="ARBA00023136"/>
    </source>
</evidence>
<dbReference type="SMART" id="SM00409">
    <property type="entry name" value="IG"/>
    <property type="match status" value="2"/>
</dbReference>
<name>A0AAN8AL27_ELEMC</name>
<dbReference type="EMBL" id="JAUZQC010000015">
    <property type="protein sequence ID" value="KAK5858923.1"/>
    <property type="molecule type" value="Genomic_DNA"/>
</dbReference>
<sequence length="379" mass="41672">MQTHHSGSSHSRTLDLRKNNNMTASWRSKPTLFLVCLLLSATGALPGQFQLEPLNATVLLGSDVRFNASMQGLWNVMTWTVGEFLVTTVLNSGEITSDPEMFSARFCSIGDTSCVEFTIQNVSHHESGPVICSVQGDYGSKTAQLYVQESGTLHIMGGNVTVMQEEQVEFQCVLSKWFPIPTVSWTWNNEAVNSSLYNTTSMTAGDSFISTSVLKFQAVRDTHVECRATLESLTSPQSSSVYLVVVPKPTDWTVLIAVVVSIGSFALLVLLIFGIIFCYKRRKEKKTTYENEMSRRVRTQSQISTVHVAGQNQGQVNPGYVPSGQTSIAPSELNDSGFFQANGSTVFESPDVVNSTNTGNAYISVDKPAFRRHRHVTIV</sequence>
<dbReference type="Pfam" id="PF08205">
    <property type="entry name" value="C2-set_2"/>
    <property type="match status" value="1"/>
</dbReference>
<dbReference type="PANTHER" id="PTHR44991:SF1">
    <property type="entry name" value="IMMUNOGLOBULIN SUPERFAMILY MEMBER 5"/>
    <property type="match status" value="1"/>
</dbReference>
<evidence type="ECO:0000313" key="7">
    <source>
        <dbReference type="Proteomes" id="UP001346869"/>
    </source>
</evidence>
<feature type="transmembrane region" description="Helical" evidence="4">
    <location>
        <begin position="252"/>
        <end position="279"/>
    </location>
</feature>
<reference evidence="6 7" key="1">
    <citation type="journal article" date="2023" name="Genes (Basel)">
        <title>Chromosome-Level Genome Assembly and Circadian Gene Repertoire of the Patagonia Blennie Eleginops maclovinus-The Closest Ancestral Proxy of Antarctic Cryonotothenioids.</title>
        <authorList>
            <person name="Cheng C.C."/>
            <person name="Rivera-Colon A.G."/>
            <person name="Minhas B.F."/>
            <person name="Wilson L."/>
            <person name="Rayamajhi N."/>
            <person name="Vargas-Chacoff L."/>
            <person name="Catchen J.M."/>
        </authorList>
    </citation>
    <scope>NUCLEOTIDE SEQUENCE [LARGE SCALE GENOMIC DNA]</scope>
    <source>
        <strain evidence="6">JMC-PN-2008</strain>
    </source>
</reference>
<dbReference type="Gene3D" id="2.60.40.10">
    <property type="entry name" value="Immunoglobulins"/>
    <property type="match status" value="1"/>
</dbReference>
<keyword evidence="3" id="KW-1015">Disulfide bond</keyword>
<dbReference type="SUPFAM" id="SSF48726">
    <property type="entry name" value="Immunoglobulin"/>
    <property type="match status" value="2"/>
</dbReference>
<proteinExistence type="predicted"/>
<dbReference type="InterPro" id="IPR003599">
    <property type="entry name" value="Ig_sub"/>
</dbReference>
<dbReference type="Proteomes" id="UP001346869">
    <property type="component" value="Unassembled WGS sequence"/>
</dbReference>
<keyword evidence="7" id="KW-1185">Reference proteome</keyword>
<dbReference type="InterPro" id="IPR013783">
    <property type="entry name" value="Ig-like_fold"/>
</dbReference>
<keyword evidence="2 4" id="KW-0472">Membrane</keyword>
<evidence type="ECO:0000259" key="5">
    <source>
        <dbReference type="SMART" id="SM00409"/>
    </source>
</evidence>
<dbReference type="InterPro" id="IPR036179">
    <property type="entry name" value="Ig-like_dom_sf"/>
</dbReference>
<evidence type="ECO:0000256" key="4">
    <source>
        <dbReference type="SAM" id="Phobius"/>
    </source>
</evidence>